<dbReference type="Pfam" id="PF01255">
    <property type="entry name" value="Prenyltransf"/>
    <property type="match status" value="1"/>
</dbReference>
<dbReference type="GO" id="GO:0008834">
    <property type="term" value="F:ditrans,polycis-undecaprenyl-diphosphate synthase [(2E,6E)-farnesyl-diphosphate specific] activity"/>
    <property type="evidence" value="ECO:0007669"/>
    <property type="project" value="UniProtKB-EC"/>
</dbReference>
<evidence type="ECO:0000256" key="1">
    <source>
        <dbReference type="ARBA" id="ARBA00001946"/>
    </source>
</evidence>
<dbReference type="PANTHER" id="PTHR10291">
    <property type="entry name" value="DEHYDRODOLICHYL DIPHOSPHATE SYNTHASE FAMILY MEMBER"/>
    <property type="match status" value="1"/>
</dbReference>
<dbReference type="SUPFAM" id="SSF64005">
    <property type="entry name" value="Undecaprenyl diphosphate synthase"/>
    <property type="match status" value="1"/>
</dbReference>
<keyword evidence="2 3" id="KW-0808">Transferase</keyword>
<proteinExistence type="inferred from homology"/>
<dbReference type="PROSITE" id="PS01066">
    <property type="entry name" value="UPP_SYNTHASE"/>
    <property type="match status" value="1"/>
</dbReference>
<dbReference type="FunFam" id="3.40.1180.10:FF:000001">
    <property type="entry name" value="(2E,6E)-farnesyl-diphosphate-specific ditrans,polycis-undecaprenyl-diphosphate synthase"/>
    <property type="match status" value="1"/>
</dbReference>
<dbReference type="InterPro" id="IPR001441">
    <property type="entry name" value="UPP_synth-like"/>
</dbReference>
<comment type="cofactor">
    <cofactor evidence="1">
        <name>Mg(2+)</name>
        <dbReference type="ChEBI" id="CHEBI:18420"/>
    </cofactor>
</comment>
<dbReference type="NCBIfam" id="TIGR00055">
    <property type="entry name" value="uppS"/>
    <property type="match status" value="1"/>
</dbReference>
<dbReference type="GO" id="GO:0030145">
    <property type="term" value="F:manganese ion binding"/>
    <property type="evidence" value="ECO:0007669"/>
    <property type="project" value="TreeGrafter"/>
</dbReference>
<dbReference type="NCBIfam" id="NF011405">
    <property type="entry name" value="PRK14830.1"/>
    <property type="match status" value="1"/>
</dbReference>
<name>A0A0W8E572_9ZZZZ</name>
<dbReference type="InterPro" id="IPR018520">
    <property type="entry name" value="UPP_synth-like_CS"/>
</dbReference>
<dbReference type="EMBL" id="LNQE01001877">
    <property type="protein sequence ID" value="KUG03625.1"/>
    <property type="molecule type" value="Genomic_DNA"/>
</dbReference>
<gene>
    <name evidence="3" type="ORF">ASZ90_019058</name>
</gene>
<reference evidence="3" key="1">
    <citation type="journal article" date="2015" name="Proc. Natl. Acad. Sci. U.S.A.">
        <title>Networks of energetic and metabolic interactions define dynamics in microbial communities.</title>
        <authorList>
            <person name="Embree M."/>
            <person name="Liu J.K."/>
            <person name="Al-Bassam M.M."/>
            <person name="Zengler K."/>
        </authorList>
    </citation>
    <scope>NUCLEOTIDE SEQUENCE</scope>
</reference>
<accession>A0A0W8E572</accession>
<dbReference type="AlphaFoldDB" id="A0A0W8E572"/>
<dbReference type="PANTHER" id="PTHR10291:SF0">
    <property type="entry name" value="DEHYDRODOLICHYL DIPHOSPHATE SYNTHASE 2"/>
    <property type="match status" value="1"/>
</dbReference>
<sequence>MGERRDTVDIKNKGLESDNMPQHIAIIMDGNGRWAKKRLLPRTMGHREGMKSIKRIVEACMELKVQVLTVYAFSTENWRRPQNEVDYLMDLLIEFLKKELQEMHENGIRIKVLGDYTSLPRKCVQGIEEALQLTSGNQKMTFNLAINYGSRTEILQAVKKMGQEILDGGIDINDISEEVFSSYLYTSNIPDPDLLIRTAGELRLSNFLLWQIAYTELWITDVTWPEFTRDHLLEAIAEYQKRDRRFGGLSPQQ</sequence>
<dbReference type="GO" id="GO:0005829">
    <property type="term" value="C:cytosol"/>
    <property type="evidence" value="ECO:0007669"/>
    <property type="project" value="TreeGrafter"/>
</dbReference>
<protein>
    <submittedName>
        <fullName evidence="3">Undecaprenyl pyrophosphate synthetase</fullName>
        <ecNumber evidence="3">2.5.1.31</ecNumber>
    </submittedName>
</protein>
<dbReference type="GO" id="GO:0016094">
    <property type="term" value="P:polyprenol biosynthetic process"/>
    <property type="evidence" value="ECO:0007669"/>
    <property type="project" value="TreeGrafter"/>
</dbReference>
<dbReference type="GO" id="GO:0000287">
    <property type="term" value="F:magnesium ion binding"/>
    <property type="evidence" value="ECO:0007669"/>
    <property type="project" value="TreeGrafter"/>
</dbReference>
<dbReference type="Gene3D" id="3.40.1180.10">
    <property type="entry name" value="Decaprenyl diphosphate synthase-like"/>
    <property type="match status" value="1"/>
</dbReference>
<organism evidence="3">
    <name type="scientific">hydrocarbon metagenome</name>
    <dbReference type="NCBI Taxonomy" id="938273"/>
    <lineage>
        <taxon>unclassified sequences</taxon>
        <taxon>metagenomes</taxon>
        <taxon>ecological metagenomes</taxon>
    </lineage>
</organism>
<dbReference type="EC" id="2.5.1.31" evidence="3"/>
<comment type="caution">
    <text evidence="3">The sequence shown here is derived from an EMBL/GenBank/DDBJ whole genome shotgun (WGS) entry which is preliminary data.</text>
</comment>
<dbReference type="InterPro" id="IPR036424">
    <property type="entry name" value="UPP_synth-like_sf"/>
</dbReference>
<dbReference type="HAMAP" id="MF_01139">
    <property type="entry name" value="ISPT"/>
    <property type="match status" value="1"/>
</dbReference>
<evidence type="ECO:0000313" key="3">
    <source>
        <dbReference type="EMBL" id="KUG03625.1"/>
    </source>
</evidence>
<evidence type="ECO:0000256" key="2">
    <source>
        <dbReference type="ARBA" id="ARBA00022679"/>
    </source>
</evidence>
<dbReference type="CDD" id="cd00475">
    <property type="entry name" value="Cis_IPPS"/>
    <property type="match status" value="1"/>
</dbReference>